<dbReference type="AlphaFoldDB" id="W4JV33"/>
<evidence type="ECO:0000256" key="1">
    <source>
        <dbReference type="SAM" id="MobiDB-lite"/>
    </source>
</evidence>
<dbReference type="Pfam" id="PF14441">
    <property type="entry name" value="OTT_1508_deam"/>
    <property type="match status" value="1"/>
</dbReference>
<dbReference type="Proteomes" id="UP000030671">
    <property type="component" value="Unassembled WGS sequence"/>
</dbReference>
<dbReference type="EMBL" id="KI925464">
    <property type="protein sequence ID" value="ETW76741.1"/>
    <property type="molecule type" value="Genomic_DNA"/>
</dbReference>
<accession>W4JV33</accession>
<reference evidence="2 3" key="1">
    <citation type="journal article" date="2012" name="New Phytol.">
        <title>Insight into trade-off between wood decay and parasitism from the genome of a fungal forest pathogen.</title>
        <authorList>
            <person name="Olson A."/>
            <person name="Aerts A."/>
            <person name="Asiegbu F."/>
            <person name="Belbahri L."/>
            <person name="Bouzid O."/>
            <person name="Broberg A."/>
            <person name="Canback B."/>
            <person name="Coutinho P.M."/>
            <person name="Cullen D."/>
            <person name="Dalman K."/>
            <person name="Deflorio G."/>
            <person name="van Diepen L.T."/>
            <person name="Dunand C."/>
            <person name="Duplessis S."/>
            <person name="Durling M."/>
            <person name="Gonthier P."/>
            <person name="Grimwood J."/>
            <person name="Fossdal C.G."/>
            <person name="Hansson D."/>
            <person name="Henrissat B."/>
            <person name="Hietala A."/>
            <person name="Himmelstrand K."/>
            <person name="Hoffmeister D."/>
            <person name="Hogberg N."/>
            <person name="James T.Y."/>
            <person name="Karlsson M."/>
            <person name="Kohler A."/>
            <person name="Kues U."/>
            <person name="Lee Y.H."/>
            <person name="Lin Y.C."/>
            <person name="Lind M."/>
            <person name="Lindquist E."/>
            <person name="Lombard V."/>
            <person name="Lucas S."/>
            <person name="Lunden K."/>
            <person name="Morin E."/>
            <person name="Murat C."/>
            <person name="Park J."/>
            <person name="Raffaello T."/>
            <person name="Rouze P."/>
            <person name="Salamov A."/>
            <person name="Schmutz J."/>
            <person name="Solheim H."/>
            <person name="Stahlberg J."/>
            <person name="Velez H."/>
            <person name="de Vries R.P."/>
            <person name="Wiebenga A."/>
            <person name="Woodward S."/>
            <person name="Yakovlev I."/>
            <person name="Garbelotto M."/>
            <person name="Martin F."/>
            <person name="Grigoriev I.V."/>
            <person name="Stenlid J."/>
        </authorList>
    </citation>
    <scope>NUCLEOTIDE SEQUENCE [LARGE SCALE GENOMIC DNA]</scope>
    <source>
        <strain evidence="2 3">TC 32-1</strain>
    </source>
</reference>
<dbReference type="STRING" id="747525.W4JV33"/>
<dbReference type="KEGG" id="hir:HETIRDRAFT_328145"/>
<proteinExistence type="predicted"/>
<name>W4JV33_HETIT</name>
<dbReference type="InterPro" id="IPR027796">
    <property type="entry name" value="OTT_1508_deam-like"/>
</dbReference>
<protein>
    <submittedName>
        <fullName evidence="2">Uncharacterized protein</fullName>
    </submittedName>
</protein>
<gene>
    <name evidence="2" type="ORF">HETIRDRAFT_328145</name>
</gene>
<feature type="region of interest" description="Disordered" evidence="1">
    <location>
        <begin position="417"/>
        <end position="444"/>
    </location>
</feature>
<organism evidence="2 3">
    <name type="scientific">Heterobasidion irregulare (strain TC 32-1)</name>
    <dbReference type="NCBI Taxonomy" id="747525"/>
    <lineage>
        <taxon>Eukaryota</taxon>
        <taxon>Fungi</taxon>
        <taxon>Dikarya</taxon>
        <taxon>Basidiomycota</taxon>
        <taxon>Agaricomycotina</taxon>
        <taxon>Agaricomycetes</taxon>
        <taxon>Russulales</taxon>
        <taxon>Bondarzewiaceae</taxon>
        <taxon>Heterobasidion</taxon>
        <taxon>Heterobasidion annosum species complex</taxon>
    </lineage>
</organism>
<evidence type="ECO:0000313" key="3">
    <source>
        <dbReference type="Proteomes" id="UP000030671"/>
    </source>
</evidence>
<dbReference type="HOGENOM" id="CLU_560268_0_0_1"/>
<evidence type="ECO:0000313" key="2">
    <source>
        <dbReference type="EMBL" id="ETW76741.1"/>
    </source>
</evidence>
<dbReference type="GeneID" id="20671394"/>
<dbReference type="RefSeq" id="XP_009551615.1">
    <property type="nucleotide sequence ID" value="XM_009553320.1"/>
</dbReference>
<dbReference type="InParanoid" id="W4JV33"/>
<dbReference type="eggNOG" id="ENOG502S8AN">
    <property type="taxonomic scope" value="Eukaryota"/>
</dbReference>
<dbReference type="OrthoDB" id="4851849at2759"/>
<keyword evidence="3" id="KW-1185">Reference proteome</keyword>
<sequence length="444" mass="50157">MATPEAFLSALYPLLPLFSTSKSARSLSGKVDGQVRVALDALAAISVANGTGDVVAVALDARPHETKLYVATNGDVKHEVEDHLISVWSCLGRIAKLANGRHSTTSSSDINAHRMDLTLQIYRFSRKKFRSEFEKHSEEFLRVFPQGHTSSVWNSLFDRDQYEVLGYIQSTFKSITDSVKVEKPTDNQVHSLAGLVDKLDRLHAHVNTKIFLEVRRYLRKVLSLRNHIEVLLQIACTKKFRSWFLPVMSVVKVPGMSQSYAVDMGNLYFTQQCFGSRGQFESVRPRWNTEVLEVVRSELINRHCSVSGHGQNTFTFARVFIHCECALAVYIDDHPGAKPFRFIGVSKLCCHGCYTFLRAYNKNVGSPFEFKGTHGKVYLPYVFPKIPSRSTLVSNAAIRRDMLKILKDDFHVAWTQPRRGRRYSDSTAASPPPPDTEQEDQGDH</sequence>